<dbReference type="Gene3D" id="1.10.357.10">
    <property type="entry name" value="Tetracycline Repressor, domain 2"/>
    <property type="match status" value="1"/>
</dbReference>
<dbReference type="PANTHER" id="PTHR43479">
    <property type="entry name" value="ACREF/ENVCD OPERON REPRESSOR-RELATED"/>
    <property type="match status" value="1"/>
</dbReference>
<name>A0ABN8KTB4_9BACI</name>
<keyword evidence="1" id="KW-0678">Repressor</keyword>
<dbReference type="SUPFAM" id="SSF46689">
    <property type="entry name" value="Homeodomain-like"/>
    <property type="match status" value="1"/>
</dbReference>
<evidence type="ECO:0000256" key="2">
    <source>
        <dbReference type="ARBA" id="ARBA00023125"/>
    </source>
</evidence>
<protein>
    <recommendedName>
        <fullName evidence="4">HTH tetR-type domain-containing protein</fullName>
    </recommendedName>
</protein>
<organism evidence="5 6">
    <name type="scientific">Neobacillus rhizosphaerae</name>
    <dbReference type="NCBI Taxonomy" id="2880965"/>
    <lineage>
        <taxon>Bacteria</taxon>
        <taxon>Bacillati</taxon>
        <taxon>Bacillota</taxon>
        <taxon>Bacilli</taxon>
        <taxon>Bacillales</taxon>
        <taxon>Bacillaceae</taxon>
        <taxon>Neobacillus</taxon>
    </lineage>
</organism>
<evidence type="ECO:0000313" key="5">
    <source>
        <dbReference type="EMBL" id="CAH2717063.1"/>
    </source>
</evidence>
<accession>A0ABN8KTB4</accession>
<dbReference type="Pfam" id="PF00440">
    <property type="entry name" value="TetR_N"/>
    <property type="match status" value="1"/>
</dbReference>
<evidence type="ECO:0000313" key="6">
    <source>
        <dbReference type="Proteomes" id="UP000838308"/>
    </source>
</evidence>
<evidence type="ECO:0000256" key="1">
    <source>
        <dbReference type="ARBA" id="ARBA00022491"/>
    </source>
</evidence>
<keyword evidence="6" id="KW-1185">Reference proteome</keyword>
<dbReference type="Proteomes" id="UP000838308">
    <property type="component" value="Unassembled WGS sequence"/>
</dbReference>
<evidence type="ECO:0000259" key="4">
    <source>
        <dbReference type="PROSITE" id="PS50977"/>
    </source>
</evidence>
<dbReference type="InterPro" id="IPR001647">
    <property type="entry name" value="HTH_TetR"/>
</dbReference>
<gene>
    <name evidence="5" type="ORF">BACCIP111895_04252</name>
</gene>
<reference evidence="5" key="1">
    <citation type="submission" date="2022-04" db="EMBL/GenBank/DDBJ databases">
        <authorList>
            <person name="Criscuolo A."/>
        </authorList>
    </citation>
    <scope>NUCLEOTIDE SEQUENCE</scope>
    <source>
        <strain evidence="5">CIP111895</strain>
    </source>
</reference>
<dbReference type="PANTHER" id="PTHR43479:SF23">
    <property type="entry name" value="HTH TETR-TYPE DOMAIN-CONTAINING PROTEIN"/>
    <property type="match status" value="1"/>
</dbReference>
<dbReference type="EMBL" id="CALBWS010000038">
    <property type="protein sequence ID" value="CAH2717063.1"/>
    <property type="molecule type" value="Genomic_DNA"/>
</dbReference>
<dbReference type="InterPro" id="IPR009057">
    <property type="entry name" value="Homeodomain-like_sf"/>
</dbReference>
<dbReference type="InterPro" id="IPR039532">
    <property type="entry name" value="TetR_C_Firmicutes"/>
</dbReference>
<dbReference type="InterPro" id="IPR050624">
    <property type="entry name" value="HTH-type_Tx_Regulator"/>
</dbReference>
<feature type="domain" description="HTH tetR-type" evidence="4">
    <location>
        <begin position="14"/>
        <end position="75"/>
    </location>
</feature>
<proteinExistence type="predicted"/>
<evidence type="ECO:0000256" key="3">
    <source>
        <dbReference type="PROSITE-ProRule" id="PRU00335"/>
    </source>
</evidence>
<comment type="caution">
    <text evidence="5">The sequence shown here is derived from an EMBL/GenBank/DDBJ whole genome shotgun (WGS) entry which is preliminary data.</text>
</comment>
<keyword evidence="2 3" id="KW-0238">DNA-binding</keyword>
<dbReference type="Pfam" id="PF14278">
    <property type="entry name" value="TetR_C_8"/>
    <property type="match status" value="1"/>
</dbReference>
<dbReference type="PROSITE" id="PS50977">
    <property type="entry name" value="HTH_TETR_2"/>
    <property type="match status" value="1"/>
</dbReference>
<feature type="DNA-binding region" description="H-T-H motif" evidence="3">
    <location>
        <begin position="38"/>
        <end position="57"/>
    </location>
</feature>
<sequence>MSNNEKMKVDPRIKRTKRMFKDAIISLIQENYDKSKLTVQNIADRAELNRATFYLHYQDIDDLMEQMIDEVLDELNKTMKSPSEDNQSIKKGYPAPRTRLISFLEHFYRNAGLYNVMLENKDFHKRVFGILLEIVTFWAEDRKERGRSFQVPNEIIASSTLGIILWWLQEGTPYSPSYLANQIILMSN</sequence>